<accession>A0ACB6QI86</accession>
<reference evidence="1" key="1">
    <citation type="journal article" date="2020" name="Stud. Mycol.">
        <title>101 Dothideomycetes genomes: a test case for predicting lifestyles and emergence of pathogens.</title>
        <authorList>
            <person name="Haridas S."/>
            <person name="Albert R."/>
            <person name="Binder M."/>
            <person name="Bloem J."/>
            <person name="Labutti K."/>
            <person name="Salamov A."/>
            <person name="Andreopoulos B."/>
            <person name="Baker S."/>
            <person name="Barry K."/>
            <person name="Bills G."/>
            <person name="Bluhm B."/>
            <person name="Cannon C."/>
            <person name="Castanera R."/>
            <person name="Culley D."/>
            <person name="Daum C."/>
            <person name="Ezra D."/>
            <person name="Gonzalez J."/>
            <person name="Henrissat B."/>
            <person name="Kuo A."/>
            <person name="Liang C."/>
            <person name="Lipzen A."/>
            <person name="Lutzoni F."/>
            <person name="Magnuson J."/>
            <person name="Mondo S."/>
            <person name="Nolan M."/>
            <person name="Ohm R."/>
            <person name="Pangilinan J."/>
            <person name="Park H.-J."/>
            <person name="Ramirez L."/>
            <person name="Alfaro M."/>
            <person name="Sun H."/>
            <person name="Tritt A."/>
            <person name="Yoshinaga Y."/>
            <person name="Zwiers L.-H."/>
            <person name="Turgeon B."/>
            <person name="Goodwin S."/>
            <person name="Spatafora J."/>
            <person name="Crous P."/>
            <person name="Grigoriev I."/>
        </authorList>
    </citation>
    <scope>NUCLEOTIDE SEQUENCE</scope>
    <source>
        <strain evidence="1">ATCC 200398</strain>
    </source>
</reference>
<comment type="caution">
    <text evidence="1">The sequence shown here is derived from an EMBL/GenBank/DDBJ whole genome shotgun (WGS) entry which is preliminary data.</text>
</comment>
<evidence type="ECO:0000313" key="2">
    <source>
        <dbReference type="Proteomes" id="UP000799755"/>
    </source>
</evidence>
<evidence type="ECO:0000313" key="1">
    <source>
        <dbReference type="EMBL" id="KAF2466605.1"/>
    </source>
</evidence>
<dbReference type="EMBL" id="MU003524">
    <property type="protein sequence ID" value="KAF2466605.1"/>
    <property type="molecule type" value="Genomic_DNA"/>
</dbReference>
<organism evidence="1 2">
    <name type="scientific">Lindgomyces ingoldianus</name>
    <dbReference type="NCBI Taxonomy" id="673940"/>
    <lineage>
        <taxon>Eukaryota</taxon>
        <taxon>Fungi</taxon>
        <taxon>Dikarya</taxon>
        <taxon>Ascomycota</taxon>
        <taxon>Pezizomycotina</taxon>
        <taxon>Dothideomycetes</taxon>
        <taxon>Pleosporomycetidae</taxon>
        <taxon>Pleosporales</taxon>
        <taxon>Lindgomycetaceae</taxon>
        <taxon>Lindgomyces</taxon>
    </lineage>
</organism>
<gene>
    <name evidence="1" type="ORF">BDR25DRAFT_268569</name>
</gene>
<name>A0ACB6QI86_9PLEO</name>
<keyword evidence="2" id="KW-1185">Reference proteome</keyword>
<sequence length="374" mass="41410">MSPSELSASQASAPTLSPTSNIPGKAFNRIIQIWLENTDYDVAAGNEDMKWLATQGIALTNFWALTHPSQPNYLAAVGGDSFGMDSDDFYSLPSNISTIVDLLDMKGISWGSYMEGMPYAGFQGEKYRNQENGADNYVRKHNPLILYGSVTSNATRPSLIKNFTSLDEDIRGNKMPQWSFLTPNMTNDGHDTSLPHAATWARSFLTPLLANTSFISNSTLILLTFDENHRYPIQNHIFTILLGNAIPDSLHGTEDNTFYTHYSILSTVQANWGLPSLGRWDCGANIFSLVSNATGYVNWNVDPKNLYFNTTYPGPLSKRRYVPNWPRPETQEACAAGNGVWEGVKRVWGDGKGAMNYTWPYPVDEMSGNNVGGS</sequence>
<proteinExistence type="predicted"/>
<feature type="non-terminal residue" evidence="1">
    <location>
        <position position="374"/>
    </location>
</feature>
<protein>
    <submittedName>
        <fullName evidence="1">Acid phosphatase</fullName>
    </submittedName>
</protein>
<dbReference type="Proteomes" id="UP000799755">
    <property type="component" value="Unassembled WGS sequence"/>
</dbReference>